<feature type="region of interest" description="Disordered" evidence="1">
    <location>
        <begin position="1"/>
        <end position="23"/>
    </location>
</feature>
<feature type="transmembrane region" description="Helical" evidence="2">
    <location>
        <begin position="225"/>
        <end position="241"/>
    </location>
</feature>
<dbReference type="EMBL" id="CAFBNE010000084">
    <property type="protein sequence ID" value="CAB4962661.1"/>
    <property type="molecule type" value="Genomic_DNA"/>
</dbReference>
<proteinExistence type="predicted"/>
<feature type="transmembrane region" description="Helical" evidence="2">
    <location>
        <begin position="248"/>
        <end position="268"/>
    </location>
</feature>
<sequence length="270" mass="28043">MEATGPDNERAGGSGAPDPSERHPAADYVGCPVTVFEALSQGRHLRPPRWGLGDVFITLGLTVVIALVASDLLEAAGASLGVIVIFGGLIGWTSLAGWPILITRLRGNGPRIDLGLRLTWHELGWGVVTGVIALVLAAVVTLISTSIFGEFDSAAGEVAREILTEDSRLTLIGFGLMLMVGAPIAEELAFRGLLFAGLMKRGVRPGLTVVITTLAFALFHFEPVRLGVLIAIGLVLGVARARSGSLGVSIVAHAVNNAPGAIFVMLGFPG</sequence>
<keyword evidence="2" id="KW-0472">Membrane</keyword>
<gene>
    <name evidence="4" type="ORF">UFOPK3772_02319</name>
</gene>
<protein>
    <submittedName>
        <fullName evidence="4">Unannotated protein</fullName>
    </submittedName>
</protein>
<dbReference type="PANTHER" id="PTHR36435">
    <property type="entry name" value="SLR1288 PROTEIN"/>
    <property type="match status" value="1"/>
</dbReference>
<dbReference type="InterPro" id="IPR052710">
    <property type="entry name" value="CAAX_protease"/>
</dbReference>
<dbReference type="Pfam" id="PF02517">
    <property type="entry name" value="Rce1-like"/>
    <property type="match status" value="1"/>
</dbReference>
<evidence type="ECO:0000259" key="3">
    <source>
        <dbReference type="Pfam" id="PF02517"/>
    </source>
</evidence>
<reference evidence="4" key="1">
    <citation type="submission" date="2020-05" db="EMBL/GenBank/DDBJ databases">
        <authorList>
            <person name="Chiriac C."/>
            <person name="Salcher M."/>
            <person name="Ghai R."/>
            <person name="Kavagutti S V."/>
        </authorList>
    </citation>
    <scope>NUCLEOTIDE SEQUENCE</scope>
</reference>
<feature type="transmembrane region" description="Helical" evidence="2">
    <location>
        <begin position="202"/>
        <end position="219"/>
    </location>
</feature>
<dbReference type="GO" id="GO:0080120">
    <property type="term" value="P:CAAX-box protein maturation"/>
    <property type="evidence" value="ECO:0007669"/>
    <property type="project" value="UniProtKB-ARBA"/>
</dbReference>
<feature type="transmembrane region" description="Helical" evidence="2">
    <location>
        <begin position="169"/>
        <end position="190"/>
    </location>
</feature>
<organism evidence="4">
    <name type="scientific">freshwater metagenome</name>
    <dbReference type="NCBI Taxonomy" id="449393"/>
    <lineage>
        <taxon>unclassified sequences</taxon>
        <taxon>metagenomes</taxon>
        <taxon>ecological metagenomes</taxon>
    </lineage>
</organism>
<feature type="transmembrane region" description="Helical" evidence="2">
    <location>
        <begin position="123"/>
        <end position="149"/>
    </location>
</feature>
<dbReference type="InterPro" id="IPR003675">
    <property type="entry name" value="Rce1/LyrA-like_dom"/>
</dbReference>
<feature type="transmembrane region" description="Helical" evidence="2">
    <location>
        <begin position="75"/>
        <end position="102"/>
    </location>
</feature>
<feature type="transmembrane region" description="Helical" evidence="2">
    <location>
        <begin position="50"/>
        <end position="69"/>
    </location>
</feature>
<evidence type="ECO:0000256" key="1">
    <source>
        <dbReference type="SAM" id="MobiDB-lite"/>
    </source>
</evidence>
<evidence type="ECO:0000256" key="2">
    <source>
        <dbReference type="SAM" id="Phobius"/>
    </source>
</evidence>
<accession>A0A6J7L3T1</accession>
<name>A0A6J7L3T1_9ZZZZ</name>
<keyword evidence="2" id="KW-1133">Transmembrane helix</keyword>
<dbReference type="PANTHER" id="PTHR36435:SF1">
    <property type="entry name" value="CAAX AMINO TERMINAL PROTEASE FAMILY PROTEIN"/>
    <property type="match status" value="1"/>
</dbReference>
<feature type="domain" description="CAAX prenyl protease 2/Lysostaphin resistance protein A-like" evidence="3">
    <location>
        <begin position="171"/>
        <end position="258"/>
    </location>
</feature>
<evidence type="ECO:0000313" key="4">
    <source>
        <dbReference type="EMBL" id="CAB4962661.1"/>
    </source>
</evidence>
<dbReference type="AlphaFoldDB" id="A0A6J7L3T1"/>
<keyword evidence="2" id="KW-0812">Transmembrane</keyword>
<dbReference type="GO" id="GO:0004175">
    <property type="term" value="F:endopeptidase activity"/>
    <property type="evidence" value="ECO:0007669"/>
    <property type="project" value="UniProtKB-ARBA"/>
</dbReference>